<feature type="domain" description="Alcohol dehydrogenase iron-type/glycerol dehydrogenase GldA" evidence="2">
    <location>
        <begin position="13"/>
        <end position="164"/>
    </location>
</feature>
<dbReference type="EMBL" id="QKKZ01000001">
    <property type="protein sequence ID" value="KAB7515840.1"/>
    <property type="molecule type" value="Genomic_DNA"/>
</dbReference>
<keyword evidence="7" id="KW-1185">Reference proteome</keyword>
<organism evidence="5 6">
    <name type="scientific">Halosegnis rubeus</name>
    <dbReference type="NCBI Taxonomy" id="2212850"/>
    <lineage>
        <taxon>Archaea</taxon>
        <taxon>Methanobacteriati</taxon>
        <taxon>Methanobacteriota</taxon>
        <taxon>Stenosarchaea group</taxon>
        <taxon>Halobacteria</taxon>
        <taxon>Halobacteriales</taxon>
        <taxon>Natronomonadaceae</taxon>
        <taxon>Halosegnis</taxon>
    </lineage>
</organism>
<dbReference type="InterPro" id="IPR001670">
    <property type="entry name" value="ADH_Fe/GldA"/>
</dbReference>
<protein>
    <submittedName>
        <fullName evidence="5">Iron-containing alcohol dehydrogenase</fullName>
    </submittedName>
</protein>
<evidence type="ECO:0000256" key="1">
    <source>
        <dbReference type="ARBA" id="ARBA00023002"/>
    </source>
</evidence>
<accession>A0A5N5UE17</accession>
<evidence type="ECO:0000313" key="7">
    <source>
        <dbReference type="Proteomes" id="UP000326865"/>
    </source>
</evidence>
<dbReference type="Pfam" id="PF00465">
    <property type="entry name" value="Fe-ADH"/>
    <property type="match status" value="1"/>
</dbReference>
<dbReference type="GO" id="GO:0004022">
    <property type="term" value="F:alcohol dehydrogenase (NAD+) activity"/>
    <property type="evidence" value="ECO:0007669"/>
    <property type="project" value="TreeGrafter"/>
</dbReference>
<evidence type="ECO:0000313" key="6">
    <source>
        <dbReference type="Proteomes" id="UP000326302"/>
    </source>
</evidence>
<comment type="caution">
    <text evidence="5">The sequence shown here is derived from an EMBL/GenBank/DDBJ whole genome shotgun (WGS) entry which is preliminary data.</text>
</comment>
<keyword evidence="1" id="KW-0560">Oxidoreductase</keyword>
<evidence type="ECO:0000313" key="5">
    <source>
        <dbReference type="EMBL" id="KAB7516946.1"/>
    </source>
</evidence>
<accession>A0A5N5UB48</accession>
<dbReference type="Gene3D" id="3.40.50.1970">
    <property type="match status" value="1"/>
</dbReference>
<evidence type="ECO:0000259" key="3">
    <source>
        <dbReference type="Pfam" id="PF25137"/>
    </source>
</evidence>
<dbReference type="CDD" id="cd14866">
    <property type="entry name" value="Fe-ADH-like"/>
    <property type="match status" value="1"/>
</dbReference>
<dbReference type="Gene3D" id="1.20.1090.10">
    <property type="entry name" value="Dehydroquinate synthase-like - alpha domain"/>
    <property type="match status" value="1"/>
</dbReference>
<dbReference type="InterPro" id="IPR056798">
    <property type="entry name" value="ADH_Fe_C"/>
</dbReference>
<dbReference type="GO" id="GO:0046872">
    <property type="term" value="F:metal ion binding"/>
    <property type="evidence" value="ECO:0007669"/>
    <property type="project" value="InterPro"/>
</dbReference>
<dbReference type="InterPro" id="IPR039697">
    <property type="entry name" value="Alcohol_dehydrogenase_Fe"/>
</dbReference>
<dbReference type="Proteomes" id="UP000326865">
    <property type="component" value="Unassembled WGS sequence"/>
</dbReference>
<reference evidence="6 7" key="1">
    <citation type="submission" date="2019-10" db="EMBL/GenBank/DDBJ databases">
        <title>Unraveling microbial dark matter from salterns through culturing: the case of the genus Halosegnis.</title>
        <authorList>
            <person name="Duran-Viseras A."/>
            <person name="Andrei A.-S."/>
            <person name="Vera-Gargallo B."/>
            <person name="Ghai R."/>
            <person name="Sanchez-Porro C."/>
            <person name="Ventosa A."/>
        </authorList>
    </citation>
    <scope>NUCLEOTIDE SEQUENCE [LARGE SCALE GENOMIC DNA]</scope>
    <source>
        <strain evidence="5 6">F17-44</strain>
        <strain evidence="4 7">F18-79</strain>
    </source>
</reference>
<dbReference type="PANTHER" id="PTHR11496:SF83">
    <property type="entry name" value="HYDROXYACID-OXOACID TRANSHYDROGENASE, MITOCHONDRIAL"/>
    <property type="match status" value="1"/>
</dbReference>
<dbReference type="SUPFAM" id="SSF56796">
    <property type="entry name" value="Dehydroquinate synthase-like"/>
    <property type="match status" value="1"/>
</dbReference>
<dbReference type="EMBL" id="QJOW01000002">
    <property type="protein sequence ID" value="KAB7516946.1"/>
    <property type="molecule type" value="Genomic_DNA"/>
</dbReference>
<name>A0A5N5UE17_9EURY</name>
<dbReference type="Pfam" id="PF25137">
    <property type="entry name" value="ADH_Fe_C"/>
    <property type="match status" value="1"/>
</dbReference>
<dbReference type="RefSeq" id="WP_152119829.1">
    <property type="nucleotide sequence ID" value="NZ_QJOW01000002.1"/>
</dbReference>
<evidence type="ECO:0000313" key="4">
    <source>
        <dbReference type="EMBL" id="KAB7515840.1"/>
    </source>
</evidence>
<dbReference type="Proteomes" id="UP000326302">
    <property type="component" value="Unassembled WGS sequence"/>
</dbReference>
<sequence length="396" mass="40352">MDTPSPFRFDYHPGTIRFGAGTVDTLAEELTTQGIDSALVCCGESVGATPEVRDPVEAGLGDRHAGTFAGTSARKTLSEAAAARDRFRETDADAFLALGGGSALDVAKAAAVLTASEQSLSDAARALADTGTIPIPDGDLPPLLAVPTTLAGADLSQMAGITAGPESGALDERVAGGLSDRRLMPIGLWYDPELFVHTPAGILAASAMNGFDKAVETTYAANATAVTDATAIHALRLCRESLPELGGGTDDIDVLSDAVAGIMLAQYGISNGGESTLSLIHAFGHGLTAVSSVQQGAAHGAVAPHALSYLFSAVDGRRDLLAEGLGVDSADGAVEAVAEIRDGLGLPSRLADTAVEESALDRAAEITYEDGLMANAPPGLDATETELRDVLEAAWD</sequence>
<dbReference type="OrthoDB" id="57329at2157"/>
<dbReference type="PANTHER" id="PTHR11496">
    <property type="entry name" value="ALCOHOL DEHYDROGENASE"/>
    <property type="match status" value="1"/>
</dbReference>
<gene>
    <name evidence="4" type="ORF">DM867_01470</name>
    <name evidence="5" type="ORF">DMP03_06175</name>
</gene>
<proteinExistence type="predicted"/>
<dbReference type="AlphaFoldDB" id="A0A5N5UE17"/>
<evidence type="ECO:0000259" key="2">
    <source>
        <dbReference type="Pfam" id="PF00465"/>
    </source>
</evidence>
<feature type="domain" description="Fe-containing alcohol dehydrogenase-like C-terminal" evidence="3">
    <location>
        <begin position="204"/>
        <end position="394"/>
    </location>
</feature>